<evidence type="ECO:0000313" key="2">
    <source>
        <dbReference type="Proteomes" id="UP000823914"/>
    </source>
</evidence>
<gene>
    <name evidence="1" type="ORF">IAA16_02880</name>
</gene>
<accession>A0A9E2L275</accession>
<dbReference type="Proteomes" id="UP000823914">
    <property type="component" value="Unassembled WGS sequence"/>
</dbReference>
<dbReference type="AlphaFoldDB" id="A0A9E2L275"/>
<name>A0A9E2L275_9SPIR</name>
<evidence type="ECO:0008006" key="3">
    <source>
        <dbReference type="Google" id="ProtNLM"/>
    </source>
</evidence>
<reference evidence="1" key="1">
    <citation type="journal article" date="2021" name="PeerJ">
        <title>Extensive microbial diversity within the chicken gut microbiome revealed by metagenomics and culture.</title>
        <authorList>
            <person name="Gilroy R."/>
            <person name="Ravi A."/>
            <person name="Getino M."/>
            <person name="Pursley I."/>
            <person name="Horton D.L."/>
            <person name="Alikhan N.F."/>
            <person name="Baker D."/>
            <person name="Gharbi K."/>
            <person name="Hall N."/>
            <person name="Watson M."/>
            <person name="Adriaenssens E.M."/>
            <person name="Foster-Nyarko E."/>
            <person name="Jarju S."/>
            <person name="Secka A."/>
            <person name="Antonio M."/>
            <person name="Oren A."/>
            <person name="Chaudhuri R.R."/>
            <person name="La Ragione R."/>
            <person name="Hildebrand F."/>
            <person name="Pallen M.J."/>
        </authorList>
    </citation>
    <scope>NUCLEOTIDE SEQUENCE</scope>
    <source>
        <strain evidence="1">Gambia15-2214</strain>
    </source>
</reference>
<evidence type="ECO:0000313" key="1">
    <source>
        <dbReference type="EMBL" id="MBU3849492.1"/>
    </source>
</evidence>
<protein>
    <recommendedName>
        <fullName evidence="3">DUF600 domain-containing protein</fullName>
    </recommendedName>
</protein>
<sequence>MFEDEFSALQADMVDICNEYSKGMADTIFIYAANEGMILVQHFYCINCNLYECSKLNNAGLKVNFDTSDGCQEQVLDILNEDIQKIESVCNKYGQPVPKLMKLTYEPKTKKFNAEYTYENQTSDDVSVFDNYDAWFEEEQRRLEKIQGK</sequence>
<organism evidence="1 2">
    <name type="scientific">Candidatus Treponema excrementipullorum</name>
    <dbReference type="NCBI Taxonomy" id="2838768"/>
    <lineage>
        <taxon>Bacteria</taxon>
        <taxon>Pseudomonadati</taxon>
        <taxon>Spirochaetota</taxon>
        <taxon>Spirochaetia</taxon>
        <taxon>Spirochaetales</taxon>
        <taxon>Treponemataceae</taxon>
        <taxon>Treponema</taxon>
    </lineage>
</organism>
<reference evidence="1" key="2">
    <citation type="submission" date="2021-04" db="EMBL/GenBank/DDBJ databases">
        <authorList>
            <person name="Gilroy R."/>
        </authorList>
    </citation>
    <scope>NUCLEOTIDE SEQUENCE</scope>
    <source>
        <strain evidence="1">Gambia15-2214</strain>
    </source>
</reference>
<dbReference type="EMBL" id="JAHLFV010000064">
    <property type="protein sequence ID" value="MBU3849492.1"/>
    <property type="molecule type" value="Genomic_DNA"/>
</dbReference>
<proteinExistence type="predicted"/>
<comment type="caution">
    <text evidence="1">The sequence shown here is derived from an EMBL/GenBank/DDBJ whole genome shotgun (WGS) entry which is preliminary data.</text>
</comment>